<evidence type="ECO:0000256" key="1">
    <source>
        <dbReference type="ARBA" id="ARBA00001946"/>
    </source>
</evidence>
<accession>A0A6J2Y7T7</accession>
<dbReference type="GeneID" id="115884554"/>
<dbReference type="PANTHER" id="PTHR21404">
    <property type="entry name" value="HEN1"/>
    <property type="match status" value="1"/>
</dbReference>
<keyword evidence="7" id="KW-0479">Metal-binding</keyword>
<dbReference type="PANTHER" id="PTHR21404:SF3">
    <property type="entry name" value="SMALL RNA 2'-O-METHYLTRANSFERASE"/>
    <property type="match status" value="1"/>
</dbReference>
<dbReference type="EC" id="2.1.1.386" evidence="11"/>
<feature type="compositionally biased region" description="Polar residues" evidence="13">
    <location>
        <begin position="989"/>
        <end position="1017"/>
    </location>
</feature>
<feature type="region of interest" description="Disordered" evidence="13">
    <location>
        <begin position="633"/>
        <end position="675"/>
    </location>
</feature>
<comment type="similarity">
    <text evidence="2">Belongs to the methyltransferase superfamily. HEN1 family.</text>
</comment>
<sequence length="1144" mass="130226">MLIIFHYFVILVYQILKNRQRLKSVDSDDSEICDDEVDLENLIKFDPPVYRQRYERVYEILIDPRWRNKICKLADFGCAEFGLFQFLKHLNLNEIVFVDIDENLLEEKMYRIQPLIGDQLKRRTSSLAISVCLGSVSDPDYRLLNTDVVTAIELIEHLYPDTLDAFSYNIFSSINPKLVIITTPNVEFNVVFNKSNIFRHPDHKYEWTRKQFEDWSENIVTRFPQYKVEFHGIGKYSNYENTVGCCSQMALFIRKDLLDEQFVPSVDLNTCLCDINSPCKDSGNDPKCLCHCVCKLCVPDFSIGICTYCTHSKLFTKTSNTTELGRRYNHRDLDSENYFMYNENSENNHEVNPSRNIFYKCIEIINYPYEIDTRSEQERLLDTLKYRIQAFSFINTRFYVEERLRCEIPVIDIMYGDIHVTEKEISTLLKESHYILEQCIIQETGLSENCIVTVPREMEEISSSSDVTEEYSAKSETTDNLKFENNIIPFIDWDDSSSVKESKTTKQDINNTEVPKSKPDPLFDSGYLNSPSPLETTAKLLQLSPQDDQEALETDKFEDLTPTPSLLSKDNKVHMKKNVQRDKLVVSPTVESNRAKIDPNRVNELDKYRYVSGSKNMNNQVRQQELKKLATKDNSVKNSLVKDPIAGPSGWKKSLNFKNKDQQNKKSPLKKDCEPTHLDDAKSITNCIIQNSLNKIEVQEESPKSELIKDLNIEQNLIQDVEALLIPENLEAVPHEVGEVAPVVENSDLANNNRDNEGNNFPAIIQDIDIDEGIDLLNDNLEDIVPLLEDNLNMQHNNNDVLLRANIEPPNIQREAPAELEIFENIDEPERPEVLAMASREALYDVNSEPDMLDDLDIPPLPNETPIFETVNFGNNVVLLGFQPLSLEDLSQNEDNGQVSVETNTNRFPPWLLQIFGSQVNPDEVSRDPLINTVDEPHFYCQGDGLGVHPSIVAVEIDETEDAEDSSEDSSSNNTADYAEVDPGPSETFDMSSLPEESSAVNSVTDDPNQQPVQPSESAILPEEESTDDITSSYHQIARKILDDITEVAKSEVEKLSYILSCTECSPESSSVILPELSAAQVSEEEETEFHSVSSVFSNQGSPKKKAKMDTSENDSPECCSNQEIESDISENSSESIKEKKSST</sequence>
<keyword evidence="5" id="KW-0808">Transferase</keyword>
<keyword evidence="9" id="KW-0694">RNA-binding</keyword>
<dbReference type="GO" id="GO:0005737">
    <property type="term" value="C:cytoplasm"/>
    <property type="evidence" value="ECO:0007669"/>
    <property type="project" value="TreeGrafter"/>
</dbReference>
<dbReference type="SUPFAM" id="SSF53335">
    <property type="entry name" value="S-adenosyl-L-methionine-dependent methyltransferases"/>
    <property type="match status" value="1"/>
</dbReference>
<keyword evidence="14" id="KW-1185">Reference proteome</keyword>
<dbReference type="InterPro" id="IPR026610">
    <property type="entry name" value="Hen1"/>
</dbReference>
<dbReference type="InParanoid" id="A0A6J2Y7T7"/>
<dbReference type="GO" id="GO:0030422">
    <property type="term" value="P:siRNA processing"/>
    <property type="evidence" value="ECO:0007669"/>
    <property type="project" value="TreeGrafter"/>
</dbReference>
<name>A0A6J2Y7T7_SITOR</name>
<organism evidence="14 15">
    <name type="scientific">Sitophilus oryzae</name>
    <name type="common">Rice weevil</name>
    <name type="synonym">Curculio oryzae</name>
    <dbReference type="NCBI Taxonomy" id="7048"/>
    <lineage>
        <taxon>Eukaryota</taxon>
        <taxon>Metazoa</taxon>
        <taxon>Ecdysozoa</taxon>
        <taxon>Arthropoda</taxon>
        <taxon>Hexapoda</taxon>
        <taxon>Insecta</taxon>
        <taxon>Pterygota</taxon>
        <taxon>Neoptera</taxon>
        <taxon>Endopterygota</taxon>
        <taxon>Coleoptera</taxon>
        <taxon>Polyphaga</taxon>
        <taxon>Cucujiformia</taxon>
        <taxon>Curculionidae</taxon>
        <taxon>Dryophthorinae</taxon>
        <taxon>Sitophilus</taxon>
    </lineage>
</organism>
<evidence type="ECO:0000256" key="2">
    <source>
        <dbReference type="ARBA" id="ARBA00009026"/>
    </source>
</evidence>
<dbReference type="KEGG" id="soy:115884554"/>
<feature type="region of interest" description="Disordered" evidence="13">
    <location>
        <begin position="959"/>
        <end position="1031"/>
    </location>
</feature>
<evidence type="ECO:0000256" key="7">
    <source>
        <dbReference type="ARBA" id="ARBA00022723"/>
    </source>
</evidence>
<dbReference type="Proteomes" id="UP000504635">
    <property type="component" value="Unplaced"/>
</dbReference>
<evidence type="ECO:0000256" key="13">
    <source>
        <dbReference type="SAM" id="MobiDB-lite"/>
    </source>
</evidence>
<keyword evidence="10" id="KW-0943">RNA-mediated gene silencing</keyword>
<evidence type="ECO:0000313" key="15">
    <source>
        <dbReference type="RefSeq" id="XP_030759035.1"/>
    </source>
</evidence>
<proteinExistence type="inferred from homology"/>
<feature type="region of interest" description="Disordered" evidence="13">
    <location>
        <begin position="1091"/>
        <end position="1144"/>
    </location>
</feature>
<dbReference type="GO" id="GO:0003723">
    <property type="term" value="F:RNA binding"/>
    <property type="evidence" value="ECO:0007669"/>
    <property type="project" value="UniProtKB-KW"/>
</dbReference>
<comment type="cofactor">
    <cofactor evidence="1">
        <name>Mg(2+)</name>
        <dbReference type="ChEBI" id="CHEBI:18420"/>
    </cofactor>
</comment>
<evidence type="ECO:0000256" key="9">
    <source>
        <dbReference type="ARBA" id="ARBA00022884"/>
    </source>
</evidence>
<feature type="compositionally biased region" description="Polar residues" evidence="13">
    <location>
        <begin position="1091"/>
        <end position="1102"/>
    </location>
</feature>
<reference evidence="15" key="1">
    <citation type="submission" date="2025-08" db="UniProtKB">
        <authorList>
            <consortium name="RefSeq"/>
        </authorList>
    </citation>
    <scope>IDENTIFICATION</scope>
    <source>
        <tissue evidence="15">Gonads</tissue>
    </source>
</reference>
<dbReference type="GO" id="GO:0001510">
    <property type="term" value="P:RNA methylation"/>
    <property type="evidence" value="ECO:0007669"/>
    <property type="project" value="InterPro"/>
</dbReference>
<comment type="catalytic activity">
    <reaction evidence="12">
        <text>small RNA 3'-end nucleotide + S-adenosyl-L-methionine = small RNA 3'-end 2'-O-methylnucleotide + S-adenosyl-L-homocysteine + H(+)</text>
        <dbReference type="Rhea" id="RHEA:37887"/>
        <dbReference type="Rhea" id="RHEA-COMP:10415"/>
        <dbReference type="Rhea" id="RHEA-COMP:10416"/>
        <dbReference type="ChEBI" id="CHEBI:15378"/>
        <dbReference type="ChEBI" id="CHEBI:57856"/>
        <dbReference type="ChEBI" id="CHEBI:59789"/>
        <dbReference type="ChEBI" id="CHEBI:74896"/>
        <dbReference type="ChEBI" id="CHEBI:74898"/>
        <dbReference type="EC" id="2.1.1.386"/>
    </reaction>
</comment>
<feature type="compositionally biased region" description="Basic and acidic residues" evidence="13">
    <location>
        <begin position="658"/>
        <end position="675"/>
    </location>
</feature>
<dbReference type="RefSeq" id="XP_030759035.1">
    <property type="nucleotide sequence ID" value="XM_030903175.1"/>
</dbReference>
<evidence type="ECO:0000256" key="12">
    <source>
        <dbReference type="ARBA" id="ARBA00048418"/>
    </source>
</evidence>
<keyword evidence="6" id="KW-0949">S-adenosyl-L-methionine</keyword>
<protein>
    <recommendedName>
        <fullName evidence="3">Small RNA 2'-O-methyltransferase</fullName>
        <ecNumber evidence="11">2.1.1.386</ecNumber>
    </recommendedName>
</protein>
<evidence type="ECO:0000256" key="11">
    <source>
        <dbReference type="ARBA" id="ARBA00035025"/>
    </source>
</evidence>
<evidence type="ECO:0000256" key="3">
    <source>
        <dbReference type="ARBA" id="ARBA00021330"/>
    </source>
</evidence>
<evidence type="ECO:0000256" key="5">
    <source>
        <dbReference type="ARBA" id="ARBA00022679"/>
    </source>
</evidence>
<dbReference type="AlphaFoldDB" id="A0A6J2Y7T7"/>
<dbReference type="InterPro" id="IPR029063">
    <property type="entry name" value="SAM-dependent_MTases_sf"/>
</dbReference>
<evidence type="ECO:0000313" key="14">
    <source>
        <dbReference type="Proteomes" id="UP000504635"/>
    </source>
</evidence>
<feature type="region of interest" description="Disordered" evidence="13">
    <location>
        <begin position="502"/>
        <end position="529"/>
    </location>
</feature>
<keyword evidence="8" id="KW-0460">Magnesium</keyword>
<evidence type="ECO:0000256" key="6">
    <source>
        <dbReference type="ARBA" id="ARBA00022691"/>
    </source>
</evidence>
<dbReference type="GO" id="GO:0046872">
    <property type="term" value="F:metal ion binding"/>
    <property type="evidence" value="ECO:0007669"/>
    <property type="project" value="UniProtKB-KW"/>
</dbReference>
<dbReference type="OrthoDB" id="2154311at2759"/>
<dbReference type="GO" id="GO:0005634">
    <property type="term" value="C:nucleus"/>
    <property type="evidence" value="ECO:0007669"/>
    <property type="project" value="TreeGrafter"/>
</dbReference>
<dbReference type="GO" id="GO:0090486">
    <property type="term" value="F:small RNA 2'-O-methyltransferase activity"/>
    <property type="evidence" value="ECO:0007669"/>
    <property type="project" value="UniProtKB-EC"/>
</dbReference>
<feature type="compositionally biased region" description="Acidic residues" evidence="13">
    <location>
        <begin position="959"/>
        <end position="968"/>
    </location>
</feature>
<dbReference type="GO" id="GO:0034587">
    <property type="term" value="P:piRNA processing"/>
    <property type="evidence" value="ECO:0007669"/>
    <property type="project" value="TreeGrafter"/>
</dbReference>
<gene>
    <name evidence="15" type="primary">LOC115884554</name>
</gene>
<evidence type="ECO:0000256" key="8">
    <source>
        <dbReference type="ARBA" id="ARBA00022842"/>
    </source>
</evidence>
<keyword evidence="4" id="KW-0489">Methyltransferase</keyword>
<dbReference type="Gene3D" id="3.40.50.150">
    <property type="entry name" value="Vaccinia Virus protein VP39"/>
    <property type="match status" value="1"/>
</dbReference>
<evidence type="ECO:0000256" key="10">
    <source>
        <dbReference type="ARBA" id="ARBA00023158"/>
    </source>
</evidence>
<evidence type="ECO:0000256" key="4">
    <source>
        <dbReference type="ARBA" id="ARBA00022603"/>
    </source>
</evidence>